<keyword evidence="3" id="KW-1185">Reference proteome</keyword>
<sequence length="235" mass="25459">MWKKVRITALCSIFAFSLFTQARSLNLTIVFSLDGLETCAYPSNASEADGITFTTSSIPVNNQCFNLNEIFQGPNTGVVTQDSTSFPFMDGVSNVTYAVSNQAAFDPTMNYSRIYYEQSYPGSPSRDTQDTFPDNTATRILTLFSDQDCRNAINETGPVGQRVLPWYAYSCVSDGQCDHAGINVKSFIIGDSSLRLNQGSDTCRDFAYGGAAAKMTGNVLASLAVVAGLVAFHCI</sequence>
<proteinExistence type="predicted"/>
<dbReference type="AlphaFoldDB" id="A0A1X7RD30"/>
<evidence type="ECO:0000313" key="3">
    <source>
        <dbReference type="Proteomes" id="UP000215127"/>
    </source>
</evidence>
<accession>A0A1X7RD30</accession>
<evidence type="ECO:0000256" key="1">
    <source>
        <dbReference type="SAM" id="SignalP"/>
    </source>
</evidence>
<name>A0A1X7RD30_ZYMT9</name>
<evidence type="ECO:0000313" key="2">
    <source>
        <dbReference type="EMBL" id="SMQ44897.1"/>
    </source>
</evidence>
<protein>
    <submittedName>
        <fullName evidence="2">Uncharacterized protein</fullName>
    </submittedName>
</protein>
<keyword evidence="1" id="KW-0732">Signal</keyword>
<feature type="signal peptide" evidence="1">
    <location>
        <begin position="1"/>
        <end position="24"/>
    </location>
</feature>
<organism evidence="2 3">
    <name type="scientific">Zymoseptoria tritici (strain ST99CH_3D7)</name>
    <dbReference type="NCBI Taxonomy" id="1276538"/>
    <lineage>
        <taxon>Eukaryota</taxon>
        <taxon>Fungi</taxon>
        <taxon>Dikarya</taxon>
        <taxon>Ascomycota</taxon>
        <taxon>Pezizomycotina</taxon>
        <taxon>Dothideomycetes</taxon>
        <taxon>Dothideomycetidae</taxon>
        <taxon>Mycosphaerellales</taxon>
        <taxon>Mycosphaerellaceae</taxon>
        <taxon>Zymoseptoria</taxon>
    </lineage>
</organism>
<dbReference type="Proteomes" id="UP000215127">
    <property type="component" value="Chromosome 1"/>
</dbReference>
<gene>
    <name evidence="2" type="ORF">ZT3D7_G41</name>
</gene>
<feature type="chain" id="PRO_5013299026" evidence="1">
    <location>
        <begin position="25"/>
        <end position="235"/>
    </location>
</feature>
<dbReference type="EMBL" id="LT853692">
    <property type="protein sequence ID" value="SMQ44897.1"/>
    <property type="molecule type" value="Genomic_DNA"/>
</dbReference>
<reference evidence="2 3" key="1">
    <citation type="submission" date="2016-06" db="EMBL/GenBank/DDBJ databases">
        <authorList>
            <person name="Kjaerup R.B."/>
            <person name="Dalgaard T.S."/>
            <person name="Juul-Madsen H.R."/>
        </authorList>
    </citation>
    <scope>NUCLEOTIDE SEQUENCE [LARGE SCALE GENOMIC DNA]</scope>
</reference>